<feature type="domain" description="Solute-binding protein family 3/N-terminal" evidence="2">
    <location>
        <begin position="37"/>
        <end position="111"/>
    </location>
</feature>
<evidence type="ECO:0000256" key="1">
    <source>
        <dbReference type="SAM" id="SignalP"/>
    </source>
</evidence>
<reference evidence="3 4" key="1">
    <citation type="submission" date="2016-10" db="EMBL/GenBank/DDBJ databases">
        <authorList>
            <person name="de Groot N.N."/>
        </authorList>
    </citation>
    <scope>NUCLEOTIDE SEQUENCE [LARGE SCALE GENOMIC DNA]</scope>
    <source>
        <strain evidence="3 4">U95</strain>
    </source>
</reference>
<feature type="chain" id="PRO_5011522896" evidence="1">
    <location>
        <begin position="28"/>
        <end position="242"/>
    </location>
</feature>
<name>A0A1G5QIL3_9RHOB</name>
<dbReference type="InterPro" id="IPR001638">
    <property type="entry name" value="Solute-binding_3/MltF_N"/>
</dbReference>
<dbReference type="RefSeq" id="WP_090218010.1">
    <property type="nucleotide sequence ID" value="NZ_FMWG01000004.1"/>
</dbReference>
<dbReference type="Pfam" id="PF00497">
    <property type="entry name" value="SBP_bac_3"/>
    <property type="match status" value="1"/>
</dbReference>
<dbReference type="EMBL" id="FMWG01000004">
    <property type="protein sequence ID" value="SCZ61468.1"/>
    <property type="molecule type" value="Genomic_DNA"/>
</dbReference>
<dbReference type="PANTHER" id="PTHR38834:SF3">
    <property type="entry name" value="SOLUTE-BINDING PROTEIN FAMILY 3_N-TERMINAL DOMAIN-CONTAINING PROTEIN"/>
    <property type="match status" value="1"/>
</dbReference>
<dbReference type="STRING" id="1156985.SAMN04488118_104245"/>
<accession>A0A1G5QIL3</accession>
<dbReference type="PANTHER" id="PTHR38834">
    <property type="entry name" value="PERIPLASMIC SUBSTRATE BINDING PROTEIN FAMILY 3"/>
    <property type="match status" value="1"/>
</dbReference>
<organism evidence="3 4">
    <name type="scientific">Epibacterium ulvae</name>
    <dbReference type="NCBI Taxonomy" id="1156985"/>
    <lineage>
        <taxon>Bacteria</taxon>
        <taxon>Pseudomonadati</taxon>
        <taxon>Pseudomonadota</taxon>
        <taxon>Alphaproteobacteria</taxon>
        <taxon>Rhodobacterales</taxon>
        <taxon>Roseobacteraceae</taxon>
        <taxon>Epibacterium</taxon>
    </lineage>
</organism>
<keyword evidence="1" id="KW-0732">Signal</keyword>
<feature type="signal peptide" evidence="1">
    <location>
        <begin position="1"/>
        <end position="27"/>
    </location>
</feature>
<dbReference type="Gene3D" id="3.40.190.10">
    <property type="entry name" value="Periplasmic binding protein-like II"/>
    <property type="match status" value="2"/>
</dbReference>
<dbReference type="SUPFAM" id="SSF53850">
    <property type="entry name" value="Periplasmic binding protein-like II"/>
    <property type="match status" value="1"/>
</dbReference>
<keyword evidence="4" id="KW-1185">Reference proteome</keyword>
<protein>
    <submittedName>
        <fullName evidence="3">Extracellular solute-binding protein, family 3</fullName>
    </submittedName>
</protein>
<sequence>MRVRRCLSLMAVAGMGFVLSQTSQVLAQNSQVLRLATQSLPPYQMIQNGEMTGIAVERVKCALDRMNVPYEFHMTAWSGAQLGTEMGRFDGFFVGSSNKSRAQYSVPSSPVVSEDLAWYMQLSSDVDPNDQADALSARYSAKFATSKWRYLQSNGYNVIMRPRDAASLLNMLVVGDIDVALEYELIFSHFMEERGLSEEQFRKIPFRRQDMRVHFSKDYVNANPLFLRRFDNMIQLCRDIAE</sequence>
<evidence type="ECO:0000259" key="2">
    <source>
        <dbReference type="Pfam" id="PF00497"/>
    </source>
</evidence>
<dbReference type="AlphaFoldDB" id="A0A1G5QIL3"/>
<gene>
    <name evidence="3" type="ORF">SAMN04488118_104245</name>
</gene>
<dbReference type="Proteomes" id="UP000198767">
    <property type="component" value="Unassembled WGS sequence"/>
</dbReference>
<dbReference type="OrthoDB" id="195732at2"/>
<proteinExistence type="predicted"/>
<evidence type="ECO:0000313" key="4">
    <source>
        <dbReference type="Proteomes" id="UP000198767"/>
    </source>
</evidence>
<evidence type="ECO:0000313" key="3">
    <source>
        <dbReference type="EMBL" id="SCZ61468.1"/>
    </source>
</evidence>